<keyword evidence="3" id="KW-1185">Reference proteome</keyword>
<comment type="caution">
    <text evidence="2">The sequence shown here is derived from an EMBL/GenBank/DDBJ whole genome shotgun (WGS) entry which is preliminary data.</text>
</comment>
<organism evidence="2 3">
    <name type="scientific">Candidatus Rhodobacter oscarellae</name>
    <dbReference type="NCBI Taxonomy" id="1675527"/>
    <lineage>
        <taxon>Bacteria</taxon>
        <taxon>Pseudomonadati</taxon>
        <taxon>Pseudomonadota</taxon>
        <taxon>Alphaproteobacteria</taxon>
        <taxon>Rhodobacterales</taxon>
        <taxon>Rhodobacter group</taxon>
        <taxon>Rhodobacter</taxon>
    </lineage>
</organism>
<accession>A0A0J9ED10</accession>
<gene>
    <name evidence="2" type="ORF">AIOL_000841</name>
</gene>
<reference evidence="2 3" key="1">
    <citation type="submission" date="2015-06" db="EMBL/GenBank/DDBJ databases">
        <title>Draft genome sequence of an Alphaproteobacteria species associated to the Mediterranean sponge Oscarella lobularis.</title>
        <authorList>
            <person name="Jourda C."/>
            <person name="Santini S."/>
            <person name="Claverie J.-M."/>
        </authorList>
    </citation>
    <scope>NUCLEOTIDE SEQUENCE [LARGE SCALE GENOMIC DNA]</scope>
    <source>
        <strain evidence="2">IGS</strain>
    </source>
</reference>
<keyword evidence="1" id="KW-0472">Membrane</keyword>
<evidence type="ECO:0000313" key="2">
    <source>
        <dbReference type="EMBL" id="KMW60677.1"/>
    </source>
</evidence>
<proteinExistence type="predicted"/>
<protein>
    <submittedName>
        <fullName evidence="2">Uncharacterized protein</fullName>
    </submittedName>
</protein>
<dbReference type="Proteomes" id="UP000037178">
    <property type="component" value="Unassembled WGS sequence"/>
</dbReference>
<feature type="transmembrane region" description="Helical" evidence="1">
    <location>
        <begin position="106"/>
        <end position="124"/>
    </location>
</feature>
<keyword evidence="1" id="KW-0812">Transmembrane</keyword>
<dbReference type="AlphaFoldDB" id="A0A0J9ED10"/>
<name>A0A0J9ED10_9RHOB</name>
<dbReference type="RefSeq" id="WP_049641724.1">
    <property type="nucleotide sequence ID" value="NZ_LFTY01000001.1"/>
</dbReference>
<evidence type="ECO:0000313" key="3">
    <source>
        <dbReference type="Proteomes" id="UP000037178"/>
    </source>
</evidence>
<dbReference type="EMBL" id="LFTY01000001">
    <property type="protein sequence ID" value="KMW60677.1"/>
    <property type="molecule type" value="Genomic_DNA"/>
</dbReference>
<dbReference type="OrthoDB" id="7822309at2"/>
<evidence type="ECO:0000256" key="1">
    <source>
        <dbReference type="SAM" id="Phobius"/>
    </source>
</evidence>
<dbReference type="PATRIC" id="fig|1675527.3.peg.899"/>
<dbReference type="STRING" id="1675527.AIOL_000841"/>
<sequence length="335" mass="35889">MTALNQYERLECPGVWRADAEDQRRDVYVSLGDATLVIYDGAERALAHWSLAALSCRNPGKTPALYAPGEDAREELELDSAEMIDAIERVRSAIEKRRPRHGRLRLLLAGAALSALAVFGLYWVPPALIDHAATVVPPAKRADIGDRLLAHIQRLAGRPCTTPSGTAALERLNLRLRDAERGDIVVLSSGSLISGHLPGGTILLSRTLVEDYDTPDVVSGFVIAESLRLAQSDPIKDLLDETGAMTAARLLTTGDVPEPILAGYAETLMTQHAAAPDDQALLAAFRRARVATSPYAYARDMSGETTLALIEADPGSSVPVLPDGAWVSLQGICGE</sequence>
<keyword evidence="1" id="KW-1133">Transmembrane helix</keyword>